<organism evidence="1 2">
    <name type="scientific">Phytophthora fragariaefolia</name>
    <dbReference type="NCBI Taxonomy" id="1490495"/>
    <lineage>
        <taxon>Eukaryota</taxon>
        <taxon>Sar</taxon>
        <taxon>Stramenopiles</taxon>
        <taxon>Oomycota</taxon>
        <taxon>Peronosporomycetes</taxon>
        <taxon>Peronosporales</taxon>
        <taxon>Peronosporaceae</taxon>
        <taxon>Phytophthora</taxon>
    </lineage>
</organism>
<reference evidence="1" key="1">
    <citation type="submission" date="2023-04" db="EMBL/GenBank/DDBJ databases">
        <title>Phytophthora fragariaefolia NBRC 109709.</title>
        <authorList>
            <person name="Ichikawa N."/>
            <person name="Sato H."/>
            <person name="Tonouchi N."/>
        </authorList>
    </citation>
    <scope>NUCLEOTIDE SEQUENCE</scope>
    <source>
        <strain evidence="1">NBRC 109709</strain>
    </source>
</reference>
<name>A0A9W6XIA3_9STRA</name>
<keyword evidence="2" id="KW-1185">Reference proteome</keyword>
<sequence>MANSKARAVYAVQKGEEPTRARAFLLSQWTQEIACTVWIELLLPSSRVIAVVLDLETMHNSDERAFYREKLSSVYGFMTPNAKIEDEMIDDHVVLSAGDLVDMILKATCNLAYKVPNMQPGQALTARLVMRKHAFFNIQIMYPLVLPCWPSNLVEALLAAVGHIGGICDLETVEEREAWTWQWYLGEITRHPLHSLRSLVSPPASLSCSSRSIQPRLLVLALEDILAWMADEFAVSSIP</sequence>
<dbReference type="AlphaFoldDB" id="A0A9W6XIA3"/>
<accession>A0A9W6XIA3</accession>
<proteinExistence type="predicted"/>
<evidence type="ECO:0000313" key="2">
    <source>
        <dbReference type="Proteomes" id="UP001165121"/>
    </source>
</evidence>
<comment type="caution">
    <text evidence="1">The sequence shown here is derived from an EMBL/GenBank/DDBJ whole genome shotgun (WGS) entry which is preliminary data.</text>
</comment>
<dbReference type="EMBL" id="BSXT01001141">
    <property type="protein sequence ID" value="GMF39187.1"/>
    <property type="molecule type" value="Genomic_DNA"/>
</dbReference>
<evidence type="ECO:0000313" key="1">
    <source>
        <dbReference type="EMBL" id="GMF39187.1"/>
    </source>
</evidence>
<dbReference type="Proteomes" id="UP001165121">
    <property type="component" value="Unassembled WGS sequence"/>
</dbReference>
<protein>
    <submittedName>
        <fullName evidence="1">Unnamed protein product</fullName>
    </submittedName>
</protein>
<gene>
    <name evidence="1" type="ORF">Pfra01_001155600</name>
</gene>